<dbReference type="PROSITE" id="PS51627">
    <property type="entry name" value="SAM_MT_TRM11"/>
    <property type="match status" value="1"/>
</dbReference>
<dbReference type="GO" id="GO:0032259">
    <property type="term" value="P:methylation"/>
    <property type="evidence" value="ECO:0007669"/>
    <property type="project" value="UniProtKB-UniRule"/>
</dbReference>
<dbReference type="InterPro" id="IPR016691">
    <property type="entry name" value="TRMT11"/>
</dbReference>
<dbReference type="Gene3D" id="3.40.50.150">
    <property type="entry name" value="Vaccinia Virus protein VP39"/>
    <property type="match status" value="1"/>
</dbReference>
<dbReference type="PRINTS" id="PR00507">
    <property type="entry name" value="N12N6MTFRASE"/>
</dbReference>
<proteinExistence type="inferred from homology"/>
<comment type="similarity">
    <text evidence="10">Belongs to the class I-like SAM-binding methyltransferase superfamily. TRM11 methyltransferase family.</text>
</comment>
<dbReference type="InParanoid" id="A0A2K1R144"/>
<evidence type="ECO:0000256" key="9">
    <source>
        <dbReference type="ARBA" id="ARBA00066937"/>
    </source>
</evidence>
<evidence type="ECO:0000313" key="14">
    <source>
        <dbReference type="EMBL" id="PNS20960.1"/>
    </source>
</evidence>
<evidence type="ECO:0000256" key="6">
    <source>
        <dbReference type="ARBA" id="ARBA00022691"/>
    </source>
</evidence>
<evidence type="ECO:0000256" key="3">
    <source>
        <dbReference type="ARBA" id="ARBA00022555"/>
    </source>
</evidence>
<reference evidence="14 15" key="1">
    <citation type="submission" date="2017-06" db="EMBL/GenBank/DDBJ databases">
        <title>Draft genome sequence of a variant of Elsinoe murrayae.</title>
        <authorList>
            <person name="Cheng Q."/>
        </authorList>
    </citation>
    <scope>NUCLEOTIDE SEQUENCE [LARGE SCALE GENOMIC DNA]</scope>
    <source>
        <strain evidence="14 15">CQ-2017a</strain>
    </source>
</reference>
<dbReference type="PANTHER" id="PTHR13370:SF3">
    <property type="entry name" value="TRNA (GUANINE(10)-N2)-METHYLTRANSFERASE HOMOLOG"/>
    <property type="match status" value="1"/>
</dbReference>
<dbReference type="EMBL" id="NKHZ01000016">
    <property type="protein sequence ID" value="PNS20960.1"/>
    <property type="molecule type" value="Genomic_DNA"/>
</dbReference>
<dbReference type="FunCoup" id="A0A2K1R144">
    <property type="interactions" value="772"/>
</dbReference>
<dbReference type="SUPFAM" id="SSF53335">
    <property type="entry name" value="S-adenosyl-L-methionine-dependent methyltransferases"/>
    <property type="match status" value="1"/>
</dbReference>
<gene>
    <name evidence="14" type="ORF">CAC42_5026</name>
</gene>
<dbReference type="InterPro" id="IPR059073">
    <property type="entry name" value="TRMT11_N"/>
</dbReference>
<evidence type="ECO:0000256" key="11">
    <source>
        <dbReference type="SAM" id="MobiDB-lite"/>
    </source>
</evidence>
<feature type="compositionally biased region" description="Basic and acidic residues" evidence="11">
    <location>
        <begin position="280"/>
        <end position="289"/>
    </location>
</feature>
<dbReference type="OrthoDB" id="296065at2759"/>
<dbReference type="Pfam" id="PF25904">
    <property type="entry name" value="Tmrp11_N"/>
    <property type="match status" value="1"/>
</dbReference>
<evidence type="ECO:0000256" key="5">
    <source>
        <dbReference type="ARBA" id="ARBA00022679"/>
    </source>
</evidence>
<dbReference type="GO" id="GO:0000049">
    <property type="term" value="F:tRNA binding"/>
    <property type="evidence" value="ECO:0007669"/>
    <property type="project" value="UniProtKB-UniRule"/>
</dbReference>
<evidence type="ECO:0000259" key="12">
    <source>
        <dbReference type="Pfam" id="PF01170"/>
    </source>
</evidence>
<feature type="domain" description="Ribosomal RNA large subunit methyltransferase K/L-like methyltransferase" evidence="12">
    <location>
        <begin position="192"/>
        <end position="350"/>
    </location>
</feature>
<evidence type="ECO:0000256" key="4">
    <source>
        <dbReference type="ARBA" id="ARBA00022603"/>
    </source>
</evidence>
<dbReference type="PIRSF" id="PIRSF017259">
    <property type="entry name" value="tRNA_mtfrase_TRM11"/>
    <property type="match status" value="1"/>
</dbReference>
<evidence type="ECO:0000256" key="7">
    <source>
        <dbReference type="ARBA" id="ARBA00022694"/>
    </source>
</evidence>
<feature type="region of interest" description="Disordered" evidence="11">
    <location>
        <begin position="262"/>
        <end position="289"/>
    </location>
</feature>
<keyword evidence="8 10" id="KW-0694">RNA-binding</keyword>
<dbReference type="GO" id="GO:0043527">
    <property type="term" value="C:tRNA methyltransferase complex"/>
    <property type="evidence" value="ECO:0007669"/>
    <property type="project" value="UniProtKB-ARBA"/>
</dbReference>
<dbReference type="InterPro" id="IPR002052">
    <property type="entry name" value="DNA_methylase_N6_adenine_CS"/>
</dbReference>
<comment type="caution">
    <text evidence="14">The sequence shown here is derived from an EMBL/GenBank/DDBJ whole genome shotgun (WGS) entry which is preliminary data.</text>
</comment>
<comment type="subcellular location">
    <subcellularLocation>
        <location evidence="1">Cytoplasm</location>
    </subcellularLocation>
</comment>
<dbReference type="Pfam" id="PF01170">
    <property type="entry name" value="UPF0020"/>
    <property type="match status" value="1"/>
</dbReference>
<evidence type="ECO:0000256" key="10">
    <source>
        <dbReference type="PROSITE-ProRule" id="PRU00959"/>
    </source>
</evidence>
<evidence type="ECO:0000313" key="15">
    <source>
        <dbReference type="Proteomes" id="UP000243797"/>
    </source>
</evidence>
<dbReference type="PANTHER" id="PTHR13370">
    <property type="entry name" value="RNA METHYLASE-RELATED"/>
    <property type="match status" value="1"/>
</dbReference>
<evidence type="ECO:0000256" key="1">
    <source>
        <dbReference type="ARBA" id="ARBA00004496"/>
    </source>
</evidence>
<protein>
    <recommendedName>
        <fullName evidence="9">tRNA (guanine(10)-N(2))-methyltransferase</fullName>
        <ecNumber evidence="9">2.1.1.214</ecNumber>
    </recommendedName>
</protein>
<name>A0A2K1R144_9PEZI</name>
<dbReference type="EC" id="2.1.1.214" evidence="9"/>
<evidence type="ECO:0000259" key="13">
    <source>
        <dbReference type="Pfam" id="PF25904"/>
    </source>
</evidence>
<sequence length="478" mass="52843">MTVSMDLYLIRFVQIHERFRLSEIKALSEYHGIPLEVVDYRPESPFCIVRLPSDKSAALLISRSVLALSISHLWATAPDHPTLHSRLHATTSHMWPDYHQTPFRFHLDTFQAKRSQSAKTALIDSFSYLNLRGPIRPSDDSVCTFVISEEHRPLGHHAGHPSPTHRLPDRVFLSRHLAVSGRHLVTTYDLKRRNYISTTSMDAELALVTANMALCGTGRVVYDPFCGTGSFLVAAAEFGAMVVGSDLDGRVVRGRIKETRAVKGRKGMGRGGGAGGAEEMNGKSDGKSKLERSVRGNLMQYGLQDRWLDGFVSDLTNSPVRTEAFGPRKPGTARWLDAIICDPPYGVREGLKVLGSHKPELQSEVKMKDGQMAHLAPGYLPPKVPYSFDAMLADILAFAADSLVDDGRLCMWIPVEGVAEGGDGEGADQQQARDQAVPTHPALRIKSISTQDFARWSRRLVVYTRTPARDIDPSALEH</sequence>
<organism evidence="14 15">
    <name type="scientific">Sphaceloma murrayae</name>
    <dbReference type="NCBI Taxonomy" id="2082308"/>
    <lineage>
        <taxon>Eukaryota</taxon>
        <taxon>Fungi</taxon>
        <taxon>Dikarya</taxon>
        <taxon>Ascomycota</taxon>
        <taxon>Pezizomycotina</taxon>
        <taxon>Dothideomycetes</taxon>
        <taxon>Dothideomycetidae</taxon>
        <taxon>Myriangiales</taxon>
        <taxon>Elsinoaceae</taxon>
        <taxon>Sphaceloma</taxon>
    </lineage>
</organism>
<keyword evidence="6 10" id="KW-0949">S-adenosyl-L-methionine</keyword>
<dbReference type="GO" id="GO:0005737">
    <property type="term" value="C:cytoplasm"/>
    <property type="evidence" value="ECO:0007669"/>
    <property type="project" value="UniProtKB-SubCell"/>
</dbReference>
<keyword evidence="4 10" id="KW-0489">Methyltransferase</keyword>
<dbReference type="GO" id="GO:0008033">
    <property type="term" value="P:tRNA processing"/>
    <property type="evidence" value="ECO:0007669"/>
    <property type="project" value="UniProtKB-UniRule"/>
</dbReference>
<keyword evidence="15" id="KW-1185">Reference proteome</keyword>
<evidence type="ECO:0000256" key="8">
    <source>
        <dbReference type="ARBA" id="ARBA00022884"/>
    </source>
</evidence>
<dbReference type="GO" id="GO:0160102">
    <property type="term" value="F:tRNA (guanine(10)-N2)-methyltransferase activity"/>
    <property type="evidence" value="ECO:0007669"/>
    <property type="project" value="UniProtKB-EC"/>
</dbReference>
<evidence type="ECO:0000256" key="2">
    <source>
        <dbReference type="ARBA" id="ARBA00022490"/>
    </source>
</evidence>
<dbReference type="PROSITE" id="PS00092">
    <property type="entry name" value="N6_MTASE"/>
    <property type="match status" value="1"/>
</dbReference>
<feature type="domain" description="tRNA (guanine(10)-N(2))-methyltransferase TRMT11 N-terminal" evidence="13">
    <location>
        <begin position="8"/>
        <end position="182"/>
    </location>
</feature>
<keyword evidence="5 10" id="KW-0808">Transferase</keyword>
<feature type="region of interest" description="Disordered" evidence="11">
    <location>
        <begin position="421"/>
        <end position="441"/>
    </location>
</feature>
<keyword evidence="7 10" id="KW-0819">tRNA processing</keyword>
<keyword evidence="2" id="KW-0963">Cytoplasm</keyword>
<keyword evidence="3 10" id="KW-0820">tRNA-binding</keyword>
<dbReference type="Proteomes" id="UP000243797">
    <property type="component" value="Unassembled WGS sequence"/>
</dbReference>
<dbReference type="STRING" id="2082308.A0A2K1R144"/>
<dbReference type="InterPro" id="IPR029063">
    <property type="entry name" value="SAM-dependent_MTases_sf"/>
</dbReference>
<dbReference type="AlphaFoldDB" id="A0A2K1R144"/>
<accession>A0A2K1R144</accession>
<dbReference type="InterPro" id="IPR000241">
    <property type="entry name" value="RlmKL-like_Mtase"/>
</dbReference>
<feature type="compositionally biased region" description="Low complexity" evidence="11">
    <location>
        <begin position="427"/>
        <end position="437"/>
    </location>
</feature>